<dbReference type="EMBL" id="JAHQIW010000437">
    <property type="protein sequence ID" value="KAJ1348136.1"/>
    <property type="molecule type" value="Genomic_DNA"/>
</dbReference>
<dbReference type="Proteomes" id="UP001196413">
    <property type="component" value="Unassembled WGS sequence"/>
</dbReference>
<proteinExistence type="predicted"/>
<gene>
    <name evidence="1" type="ORF">KIN20_003368</name>
</gene>
<reference evidence="1" key="1">
    <citation type="submission" date="2021-06" db="EMBL/GenBank/DDBJ databases">
        <title>Parelaphostrongylus tenuis whole genome reference sequence.</title>
        <authorList>
            <person name="Garwood T.J."/>
            <person name="Larsen P.A."/>
            <person name="Fountain-Jones N.M."/>
            <person name="Garbe J.R."/>
            <person name="Macchietto M.G."/>
            <person name="Kania S.A."/>
            <person name="Gerhold R.W."/>
            <person name="Richards J.E."/>
            <person name="Wolf T.M."/>
        </authorList>
    </citation>
    <scope>NUCLEOTIDE SEQUENCE</scope>
    <source>
        <strain evidence="1">MNPRO001-30</strain>
        <tissue evidence="1">Meninges</tissue>
    </source>
</reference>
<comment type="caution">
    <text evidence="1">The sequence shown here is derived from an EMBL/GenBank/DDBJ whole genome shotgun (WGS) entry which is preliminary data.</text>
</comment>
<sequence>MGSSILFVFVEFNGHRLSFFGGLQKYNDINVKSRRLNHLQRHADMSRFSSEIWVFVLV</sequence>
<name>A0AAD5MI61_PARTN</name>
<evidence type="ECO:0000313" key="1">
    <source>
        <dbReference type="EMBL" id="KAJ1348136.1"/>
    </source>
</evidence>
<protein>
    <submittedName>
        <fullName evidence="1">Uncharacterized protein</fullName>
    </submittedName>
</protein>
<dbReference type="AlphaFoldDB" id="A0AAD5MI61"/>
<organism evidence="1 2">
    <name type="scientific">Parelaphostrongylus tenuis</name>
    <name type="common">Meningeal worm</name>
    <dbReference type="NCBI Taxonomy" id="148309"/>
    <lineage>
        <taxon>Eukaryota</taxon>
        <taxon>Metazoa</taxon>
        <taxon>Ecdysozoa</taxon>
        <taxon>Nematoda</taxon>
        <taxon>Chromadorea</taxon>
        <taxon>Rhabditida</taxon>
        <taxon>Rhabditina</taxon>
        <taxon>Rhabditomorpha</taxon>
        <taxon>Strongyloidea</taxon>
        <taxon>Metastrongylidae</taxon>
        <taxon>Parelaphostrongylus</taxon>
    </lineage>
</organism>
<accession>A0AAD5MI61</accession>
<keyword evidence="2" id="KW-1185">Reference proteome</keyword>
<evidence type="ECO:0000313" key="2">
    <source>
        <dbReference type="Proteomes" id="UP001196413"/>
    </source>
</evidence>